<proteinExistence type="predicted"/>
<name>A0AAD5VBJ2_9APHY</name>
<protein>
    <recommendedName>
        <fullName evidence="3">Brl1/Brr6 domain-containing protein</fullName>
    </recommendedName>
</protein>
<feature type="compositionally biased region" description="Polar residues" evidence="1">
    <location>
        <begin position="56"/>
        <end position="71"/>
    </location>
</feature>
<feature type="region of interest" description="Disordered" evidence="1">
    <location>
        <begin position="385"/>
        <end position="409"/>
    </location>
</feature>
<keyword evidence="2" id="KW-0812">Transmembrane</keyword>
<evidence type="ECO:0000259" key="3">
    <source>
        <dbReference type="SMART" id="SM01042"/>
    </source>
</evidence>
<feature type="domain" description="Brl1/Brr6" evidence="3">
    <location>
        <begin position="210"/>
        <end position="342"/>
    </location>
</feature>
<evidence type="ECO:0000256" key="1">
    <source>
        <dbReference type="SAM" id="MobiDB-lite"/>
    </source>
</evidence>
<evidence type="ECO:0000256" key="2">
    <source>
        <dbReference type="SAM" id="Phobius"/>
    </source>
</evidence>
<keyword evidence="5" id="KW-1185">Reference proteome</keyword>
<dbReference type="Proteomes" id="UP001212997">
    <property type="component" value="Unassembled WGS sequence"/>
</dbReference>
<dbReference type="InterPro" id="IPR040202">
    <property type="entry name" value="Brl1/Brr6"/>
</dbReference>
<accession>A0AAD5VBJ2</accession>
<dbReference type="GO" id="GO:0031965">
    <property type="term" value="C:nuclear membrane"/>
    <property type="evidence" value="ECO:0007669"/>
    <property type="project" value="InterPro"/>
</dbReference>
<dbReference type="GO" id="GO:0055088">
    <property type="term" value="P:lipid homeostasis"/>
    <property type="evidence" value="ECO:0007669"/>
    <property type="project" value="InterPro"/>
</dbReference>
<dbReference type="AlphaFoldDB" id="A0AAD5VBJ2"/>
<feature type="region of interest" description="Disordered" evidence="1">
    <location>
        <begin position="1"/>
        <end position="137"/>
    </location>
</feature>
<comment type="caution">
    <text evidence="4">The sequence shown here is derived from an EMBL/GenBank/DDBJ whole genome shotgun (WGS) entry which is preliminary data.</text>
</comment>
<keyword evidence="2" id="KW-0472">Membrane</keyword>
<dbReference type="GO" id="GO:0006998">
    <property type="term" value="P:nuclear envelope organization"/>
    <property type="evidence" value="ECO:0007669"/>
    <property type="project" value="InterPro"/>
</dbReference>
<dbReference type="InterPro" id="IPR018767">
    <property type="entry name" value="Brl1/Brr6_dom"/>
</dbReference>
<dbReference type="EMBL" id="JANAWD010000046">
    <property type="protein sequence ID" value="KAJ3489403.1"/>
    <property type="molecule type" value="Genomic_DNA"/>
</dbReference>
<feature type="compositionally biased region" description="Acidic residues" evidence="1">
    <location>
        <begin position="168"/>
        <end position="181"/>
    </location>
</feature>
<feature type="compositionally biased region" description="Pro residues" evidence="1">
    <location>
        <begin position="81"/>
        <end position="94"/>
    </location>
</feature>
<reference evidence="4" key="1">
    <citation type="submission" date="2022-07" db="EMBL/GenBank/DDBJ databases">
        <title>Genome Sequence of Physisporinus lineatus.</title>
        <authorList>
            <person name="Buettner E."/>
        </authorList>
    </citation>
    <scope>NUCLEOTIDE SEQUENCE</scope>
    <source>
        <strain evidence="4">VT162</strain>
    </source>
</reference>
<feature type="transmembrane region" description="Helical" evidence="2">
    <location>
        <begin position="216"/>
        <end position="235"/>
    </location>
</feature>
<evidence type="ECO:0000313" key="5">
    <source>
        <dbReference type="Proteomes" id="UP001212997"/>
    </source>
</evidence>
<dbReference type="SMART" id="SM01042">
    <property type="entry name" value="Brr6_like_C_C"/>
    <property type="match status" value="1"/>
</dbReference>
<dbReference type="PANTHER" id="PTHR28136:SF1">
    <property type="entry name" value="NUCLEUS EXPORT PROTEIN BRL1"/>
    <property type="match status" value="1"/>
</dbReference>
<feature type="transmembrane region" description="Helical" evidence="2">
    <location>
        <begin position="320"/>
        <end position="341"/>
    </location>
</feature>
<gene>
    <name evidence="4" type="ORF">NLI96_g2164</name>
</gene>
<evidence type="ECO:0000313" key="4">
    <source>
        <dbReference type="EMBL" id="KAJ3489403.1"/>
    </source>
</evidence>
<feature type="compositionally biased region" description="Basic and acidic residues" evidence="1">
    <location>
        <begin position="400"/>
        <end position="409"/>
    </location>
</feature>
<keyword evidence="2" id="KW-1133">Transmembrane helix</keyword>
<sequence length="409" mass="45410">MATPLRTVRSTESPMDFEFTSRPTTNQKPVWAGGSADPSTPRKRSVNDMNPPPSPFLQSPHTPFFGRNQNIPFIFNTPAPQSAPPPAWAPPPNFSPIKAFPQPELKDIDMSEVSPGPPKPTSPVKGGDTENDSTQGRAVALGGLRRVFKSRQRMKERKLVATRRMQGDEEGSDVDSDEDDYGPVTQNTSNHYTLNMPGPAPQQSDLPYILLGYLQFFFNLSLILVFLYLLIQFILTVQRDVEHRISEYSMDIVQEIAECAAQYRDNFCAPTPIPAMVKQCGVWETCMNRDPTKVGRAKVGAELIAEVVNGFVEPISWKTLAFTLSSLAFLTLFINSLLSLYRSKLQSSHPQTPVHQAMPAFPLQPSAPYTQHLLTPAPGWGKSWSAVSEVEETPSRRRKLEGGAVKDIK</sequence>
<dbReference type="PANTHER" id="PTHR28136">
    <property type="entry name" value="NUCLEUS EXPORT PROTEIN BRR6"/>
    <property type="match status" value="1"/>
</dbReference>
<organism evidence="4 5">
    <name type="scientific">Meripilus lineatus</name>
    <dbReference type="NCBI Taxonomy" id="2056292"/>
    <lineage>
        <taxon>Eukaryota</taxon>
        <taxon>Fungi</taxon>
        <taxon>Dikarya</taxon>
        <taxon>Basidiomycota</taxon>
        <taxon>Agaricomycotina</taxon>
        <taxon>Agaricomycetes</taxon>
        <taxon>Polyporales</taxon>
        <taxon>Meripilaceae</taxon>
        <taxon>Meripilus</taxon>
    </lineage>
</organism>
<feature type="region of interest" description="Disordered" evidence="1">
    <location>
        <begin position="158"/>
        <end position="181"/>
    </location>
</feature>
<dbReference type="Pfam" id="PF10104">
    <property type="entry name" value="Brr6_like_C_C"/>
    <property type="match status" value="1"/>
</dbReference>